<dbReference type="GO" id="GO:0009307">
    <property type="term" value="P:DNA restriction-modification system"/>
    <property type="evidence" value="ECO:0007669"/>
    <property type="project" value="UniProtKB-KW"/>
</dbReference>
<dbReference type="Proteomes" id="UP000183656">
    <property type="component" value="Unassembled WGS sequence"/>
</dbReference>
<accession>A0A1I7FWH2</accession>
<dbReference type="NCBIfam" id="NF047740">
    <property type="entry name" value="antiphage_MADS5"/>
    <property type="match status" value="1"/>
</dbReference>
<dbReference type="AlphaFoldDB" id="A0A1I7FWH2"/>
<evidence type="ECO:0000256" key="2">
    <source>
        <dbReference type="ARBA" id="ARBA00023125"/>
    </source>
</evidence>
<dbReference type="STRING" id="343013.SAMN04489707_100389"/>
<dbReference type="CDD" id="cd17256">
    <property type="entry name" value="RMtype1_S_EcoJA65PI-TRD1-CR1_like"/>
    <property type="match status" value="1"/>
</dbReference>
<evidence type="ECO:0000313" key="4">
    <source>
        <dbReference type="Proteomes" id="UP000183656"/>
    </source>
</evidence>
<dbReference type="Gene3D" id="3.90.220.20">
    <property type="entry name" value="DNA methylase specificity domains"/>
    <property type="match status" value="2"/>
</dbReference>
<dbReference type="PANTHER" id="PTHR30408">
    <property type="entry name" value="TYPE-1 RESTRICTION ENZYME ECOKI SPECIFICITY PROTEIN"/>
    <property type="match status" value="1"/>
</dbReference>
<dbReference type="EMBL" id="FPBX01000003">
    <property type="protein sequence ID" value="SFU40500.1"/>
    <property type="molecule type" value="Genomic_DNA"/>
</dbReference>
<sequence length="457" mass="49908">MSGPKWKAVRAAWLEEGGRRLDCNPYMSGALEARDALRRLSKTEILSDVTERIFHAGREGRTWVDDPRYGIPFMGSSDILSADLSTLPLISKKQVERNPLFKLGEAWTLITRSGTIGRMAYVRPDMAGMACSEHVLRVVPKPDRIPPGYLYAFLSSRYGVPLVVSGTYGAIIQHIEPEHIADLPVPRFESNFEQKVAQAVEAAAVERVAASQHRRAAIELLEAKIDWSDQPRPIAIAPMASSLLGRMDAFHYSPRVEAGRSALSSHRSVRLGDQVERVFEPNRGSRLKVTDPAFGVPFLSSSSVFELNPSAEYLVSRSLTPHLEGLLLSDCDVLLPRSGQLGGIIGRAVLPLPMNVGQAGSEHLVRVRCHSPSDAAYLWAVLASEPGYWALIGTAFGSSIPSLDSSLISELMVPWLSEADRQEIATLASKAVAAQNKGNELEAAAVELLEEKIRKGS</sequence>
<keyword evidence="1" id="KW-0680">Restriction system</keyword>
<proteinExistence type="predicted"/>
<dbReference type="InterPro" id="IPR052021">
    <property type="entry name" value="Type-I_RS_S_subunit"/>
</dbReference>
<dbReference type="OrthoDB" id="9798929at2"/>
<dbReference type="PANTHER" id="PTHR30408:SF12">
    <property type="entry name" value="TYPE I RESTRICTION ENZYME MJAVIII SPECIFICITY SUBUNIT"/>
    <property type="match status" value="1"/>
</dbReference>
<keyword evidence="4" id="KW-1185">Reference proteome</keyword>
<dbReference type="RefSeq" id="WP_054254671.1">
    <property type="nucleotide sequence ID" value="NZ_CYIG01000001.1"/>
</dbReference>
<dbReference type="GO" id="GO:0003677">
    <property type="term" value="F:DNA binding"/>
    <property type="evidence" value="ECO:0007669"/>
    <property type="project" value="UniProtKB-KW"/>
</dbReference>
<name>A0A1I7FWH2_9BURK</name>
<evidence type="ECO:0000313" key="3">
    <source>
        <dbReference type="EMBL" id="SFU40500.1"/>
    </source>
</evidence>
<keyword evidence="2" id="KW-0238">DNA-binding</keyword>
<protein>
    <submittedName>
        <fullName evidence="3">Type I restriction enzyme, S subunit</fullName>
    </submittedName>
</protein>
<dbReference type="InterPro" id="IPR044946">
    <property type="entry name" value="Restrct_endonuc_typeI_TRD_sf"/>
</dbReference>
<reference evidence="3 4" key="1">
    <citation type="submission" date="2016-10" db="EMBL/GenBank/DDBJ databases">
        <authorList>
            <person name="de Groot N.N."/>
        </authorList>
    </citation>
    <scope>NUCLEOTIDE SEQUENCE [LARGE SCALE GENOMIC DNA]</scope>
    <source>
        <strain evidence="3 4">R-24608</strain>
    </source>
</reference>
<gene>
    <name evidence="3" type="ORF">SAMN04489707_100389</name>
</gene>
<dbReference type="SUPFAM" id="SSF116734">
    <property type="entry name" value="DNA methylase specificity domain"/>
    <property type="match status" value="2"/>
</dbReference>
<organism evidence="3 4">
    <name type="scientific">Paenacidovorax caeni</name>
    <dbReference type="NCBI Taxonomy" id="343013"/>
    <lineage>
        <taxon>Bacteria</taxon>
        <taxon>Pseudomonadati</taxon>
        <taxon>Pseudomonadota</taxon>
        <taxon>Betaproteobacteria</taxon>
        <taxon>Burkholderiales</taxon>
        <taxon>Comamonadaceae</taxon>
        <taxon>Paenacidovorax</taxon>
    </lineage>
</organism>
<evidence type="ECO:0000256" key="1">
    <source>
        <dbReference type="ARBA" id="ARBA00022747"/>
    </source>
</evidence>